<evidence type="ECO:0000256" key="1">
    <source>
        <dbReference type="ARBA" id="ARBA00004651"/>
    </source>
</evidence>
<dbReference type="InterPro" id="IPR000160">
    <property type="entry name" value="GGDEF_dom"/>
</dbReference>
<dbReference type="SUPFAM" id="SSF55785">
    <property type="entry name" value="PYP-like sensor domain (PAS domain)"/>
    <property type="match status" value="1"/>
</dbReference>
<dbReference type="Pfam" id="PF07694">
    <property type="entry name" value="5TM-5TMR_LYT"/>
    <property type="match status" value="1"/>
</dbReference>
<dbReference type="PANTHER" id="PTHR43155">
    <property type="entry name" value="CYCLIC DI-GMP PHOSPHODIESTERASE PA4108-RELATED"/>
    <property type="match status" value="1"/>
</dbReference>
<dbReference type="NCBIfam" id="TIGR00254">
    <property type="entry name" value="GGDEF"/>
    <property type="match status" value="1"/>
</dbReference>
<protein>
    <submittedName>
        <fullName evidence="12">PAS domain S-box/diguanylate cyclase (GGDEF) domain-containing protein</fullName>
    </submittedName>
</protein>
<dbReference type="InterPro" id="IPR029787">
    <property type="entry name" value="Nucleotide_cyclase"/>
</dbReference>
<dbReference type="RefSeq" id="WP_014185174.1">
    <property type="nucleotide sequence ID" value="NC_016584.1"/>
</dbReference>
<feature type="transmembrane region" description="Helical" evidence="7">
    <location>
        <begin position="136"/>
        <end position="154"/>
    </location>
</feature>
<dbReference type="PROSITE" id="PS50887">
    <property type="entry name" value="GGDEF"/>
    <property type="match status" value="1"/>
</dbReference>
<evidence type="ECO:0000313" key="13">
    <source>
        <dbReference type="Proteomes" id="UP000006346"/>
    </source>
</evidence>
<reference evidence="12 13" key="2">
    <citation type="journal article" date="2012" name="J. Bacteriol.">
        <title>Complete genome sequences of Desulfosporosinus orientis DSM765T, Desulfosporosinus youngiae DSM17734T, Desulfosporosinus meridiei DSM13257T, and Desulfosporosinus acidiphilus DSM22704T.</title>
        <authorList>
            <person name="Pester M."/>
            <person name="Brambilla E."/>
            <person name="Alazard D."/>
            <person name="Rattei T."/>
            <person name="Weinmaier T."/>
            <person name="Han J."/>
            <person name="Lucas S."/>
            <person name="Lapidus A."/>
            <person name="Cheng J.F."/>
            <person name="Goodwin L."/>
            <person name="Pitluck S."/>
            <person name="Peters L."/>
            <person name="Ovchinnikova G."/>
            <person name="Teshima H."/>
            <person name="Detter J.C."/>
            <person name="Han C.S."/>
            <person name="Tapia R."/>
            <person name="Land M.L."/>
            <person name="Hauser L."/>
            <person name="Kyrpides N.C."/>
            <person name="Ivanova N.N."/>
            <person name="Pagani I."/>
            <person name="Huntmann M."/>
            <person name="Wei C.L."/>
            <person name="Davenport K.W."/>
            <person name="Daligault H."/>
            <person name="Chain P.S."/>
            <person name="Chen A."/>
            <person name="Mavromatis K."/>
            <person name="Markowitz V."/>
            <person name="Szeto E."/>
            <person name="Mikhailova N."/>
            <person name="Pati A."/>
            <person name="Wagner M."/>
            <person name="Woyke T."/>
            <person name="Ollivier B."/>
            <person name="Klenk H.P."/>
            <person name="Spring S."/>
            <person name="Loy A."/>
        </authorList>
    </citation>
    <scope>NUCLEOTIDE SEQUENCE [LARGE SCALE GENOMIC DNA]</scope>
    <source>
        <strain evidence="13">ATCC 19365 / DSM 765 / NCIMB 8382 / VKM B-1628</strain>
    </source>
</reference>
<feature type="transmembrane region" description="Helical" evidence="7">
    <location>
        <begin position="166"/>
        <end position="185"/>
    </location>
</feature>
<dbReference type="GO" id="GO:0005886">
    <property type="term" value="C:plasma membrane"/>
    <property type="evidence" value="ECO:0007669"/>
    <property type="project" value="UniProtKB-SubCell"/>
</dbReference>
<keyword evidence="3 7" id="KW-0812">Transmembrane</keyword>
<evidence type="ECO:0000259" key="9">
    <source>
        <dbReference type="PROSITE" id="PS50887"/>
    </source>
</evidence>
<dbReference type="STRING" id="768706.Desor_2832"/>
<feature type="transmembrane region" description="Helical" evidence="7">
    <location>
        <begin position="7"/>
        <end position="26"/>
    </location>
</feature>
<accession>G7WDP1</accession>
<dbReference type="CDD" id="cd00077">
    <property type="entry name" value="HDc"/>
    <property type="match status" value="1"/>
</dbReference>
<dbReference type="CDD" id="cd00130">
    <property type="entry name" value="PAS"/>
    <property type="match status" value="1"/>
</dbReference>
<dbReference type="PANTHER" id="PTHR43155:SF2">
    <property type="entry name" value="CYCLIC DI-GMP PHOSPHODIESTERASE PA4108"/>
    <property type="match status" value="1"/>
</dbReference>
<dbReference type="SMART" id="SM00471">
    <property type="entry name" value="HDc"/>
    <property type="match status" value="1"/>
</dbReference>
<sequence length="713" mass="80925">MRILFELLYNLSILVSISIISGYISYRREKNQISDCLQGVLFGSACIIGMLHPLVVAPGLIFDGRSIMISIVGFFFGPIAGIIAGSMALILRIYQGGDGVIMGVLVILTSALWGNHFFQWNLSHQSNSYKETIKQLFSMGVFVHITMVLLMFTLPADKSLSTMKSMGLPVLLAYPLATVFIGRIITESNERTRMAEALRKSQKQLISINHELEASMEDVVAAQEELRSQFDELQKSNELLKASEYTFRKLFDDSSDAVFIIQEETITDCNQAAAELLGYDSKNNMIGKHILEISPDYQANGNKSEECLTEILASTNKHGKSKFEWWHQKKDGTLFLVEVMLTSILLHGERVLHGVLRDISERNAMEQQLEYLSYHDQLTGLYNRRFFEEELKRLDTKRNLPLSIIMADVNGLKLINDSFGHAVGDELLIKVADVIRKGCRADEIIARVGGDEFVILLPKTDGNETEQIIRRVKDYARLEKVNAVDVSVSFGWDTKHNEAEKVQEILKKAEDHMYKRKLYESPSMRGKTVTAIIDALYKKNSREERHSYKVSLLCKSMGQALGMMEGEIEELRTAGLLHDIGKIAIEDRILNKKEILTNSEWKEIKRHSEIGYRILSTVNDLSEIAEYVLYHHEKWDGSGYPKALKGYEIPIQSRIIAIADSYDAMTGERSYQRPLSEEKAIKELKKNAGSQFDPELVEVFINIIWESHDSDKD</sequence>
<keyword evidence="2" id="KW-1003">Cell membrane</keyword>
<dbReference type="SUPFAM" id="SSF109604">
    <property type="entry name" value="HD-domain/PDEase-like"/>
    <property type="match status" value="1"/>
</dbReference>
<dbReference type="CDD" id="cd01949">
    <property type="entry name" value="GGDEF"/>
    <property type="match status" value="1"/>
</dbReference>
<evidence type="ECO:0000259" key="11">
    <source>
        <dbReference type="PROSITE" id="PS51832"/>
    </source>
</evidence>
<keyword evidence="4 7" id="KW-1133">Transmembrane helix</keyword>
<dbReference type="eggNOG" id="COG2199">
    <property type="taxonomic scope" value="Bacteria"/>
</dbReference>
<dbReference type="NCBIfam" id="TIGR00229">
    <property type="entry name" value="sensory_box"/>
    <property type="match status" value="1"/>
</dbReference>
<dbReference type="InterPro" id="IPR006674">
    <property type="entry name" value="HD_domain"/>
</dbReference>
<evidence type="ECO:0000256" key="3">
    <source>
        <dbReference type="ARBA" id="ARBA00022692"/>
    </source>
</evidence>
<gene>
    <name evidence="12" type="ordered locus">Desor_2832</name>
</gene>
<organism evidence="12 13">
    <name type="scientific">Desulfosporosinus orientis (strain ATCC 19365 / DSM 765 / NCIMB 8382 / VKM B-1628 / Singapore I)</name>
    <name type="common">Desulfotomaculum orientis</name>
    <dbReference type="NCBI Taxonomy" id="768706"/>
    <lineage>
        <taxon>Bacteria</taxon>
        <taxon>Bacillati</taxon>
        <taxon>Bacillota</taxon>
        <taxon>Clostridia</taxon>
        <taxon>Eubacteriales</taxon>
        <taxon>Desulfitobacteriaceae</taxon>
        <taxon>Desulfosporosinus</taxon>
    </lineage>
</organism>
<evidence type="ECO:0000256" key="4">
    <source>
        <dbReference type="ARBA" id="ARBA00022989"/>
    </source>
</evidence>
<dbReference type="AlphaFoldDB" id="G7WDP1"/>
<keyword evidence="13" id="KW-1185">Reference proteome</keyword>
<feature type="coiled-coil region" evidence="6">
    <location>
        <begin position="209"/>
        <end position="243"/>
    </location>
</feature>
<dbReference type="PROSITE" id="PS51831">
    <property type="entry name" value="HD"/>
    <property type="match status" value="1"/>
</dbReference>
<dbReference type="InterPro" id="IPR037522">
    <property type="entry name" value="HD_GYP_dom"/>
</dbReference>
<dbReference type="EMBL" id="CP003108">
    <property type="protein sequence ID" value="AET68366.1"/>
    <property type="molecule type" value="Genomic_DNA"/>
</dbReference>
<feature type="transmembrane region" description="Helical" evidence="7">
    <location>
        <begin position="38"/>
        <end position="62"/>
    </location>
</feature>
<dbReference type="Gene3D" id="3.30.450.20">
    <property type="entry name" value="PAS domain"/>
    <property type="match status" value="1"/>
</dbReference>
<dbReference type="eggNOG" id="COG3275">
    <property type="taxonomic scope" value="Bacteria"/>
</dbReference>
<dbReference type="Pfam" id="PF13426">
    <property type="entry name" value="PAS_9"/>
    <property type="match status" value="1"/>
</dbReference>
<dbReference type="Proteomes" id="UP000006346">
    <property type="component" value="Chromosome"/>
</dbReference>
<feature type="domain" description="HD-GYP" evidence="11">
    <location>
        <begin position="521"/>
        <end position="713"/>
    </location>
</feature>
<dbReference type="PROSITE" id="PS50113">
    <property type="entry name" value="PAC"/>
    <property type="match status" value="1"/>
</dbReference>
<dbReference type="PROSITE" id="PS51832">
    <property type="entry name" value="HD_GYP"/>
    <property type="match status" value="1"/>
</dbReference>
<reference evidence="13" key="1">
    <citation type="submission" date="2011-11" db="EMBL/GenBank/DDBJ databases">
        <title>Complete sequence of Desulfosporosinus orientis DSM 765.</title>
        <authorList>
            <person name="Lucas S."/>
            <person name="Han J."/>
            <person name="Lapidus A."/>
            <person name="Cheng J.-F."/>
            <person name="Goodwin L."/>
            <person name="Pitluck S."/>
            <person name="Peters L."/>
            <person name="Ovchinnikova G."/>
            <person name="Teshima H."/>
            <person name="Detter J.C."/>
            <person name="Han C."/>
            <person name="Tapia R."/>
            <person name="Land M."/>
            <person name="Hauser L."/>
            <person name="Kyrpides N."/>
            <person name="Ivanova N."/>
            <person name="Pagani I."/>
            <person name="Pester M."/>
            <person name="Spring S."/>
            <person name="Ollivier B."/>
            <person name="Rattei T."/>
            <person name="Klenk H.-P."/>
            <person name="Wagner M."/>
            <person name="Loy A."/>
            <person name="Woyke T."/>
        </authorList>
    </citation>
    <scope>NUCLEOTIDE SEQUENCE [LARGE SCALE GENOMIC DNA]</scope>
    <source>
        <strain evidence="13">ATCC 19365 / DSM 765 / NCIMB 8382 / VKM B-1628</strain>
    </source>
</reference>
<evidence type="ECO:0000256" key="7">
    <source>
        <dbReference type="SAM" id="Phobius"/>
    </source>
</evidence>
<dbReference type="InterPro" id="IPR011620">
    <property type="entry name" value="Sig_transdc_His_kinase_LytS_TM"/>
</dbReference>
<evidence type="ECO:0000259" key="10">
    <source>
        <dbReference type="PROSITE" id="PS51831"/>
    </source>
</evidence>
<dbReference type="KEGG" id="dor:Desor_2832"/>
<dbReference type="SMART" id="SM00091">
    <property type="entry name" value="PAS"/>
    <property type="match status" value="1"/>
</dbReference>
<dbReference type="InterPro" id="IPR000700">
    <property type="entry name" value="PAS-assoc_C"/>
</dbReference>
<dbReference type="HOGENOM" id="CLU_000445_92_5_9"/>
<dbReference type="Pfam" id="PF13487">
    <property type="entry name" value="HD_5"/>
    <property type="match status" value="1"/>
</dbReference>
<name>G7WDP1_DESOD</name>
<dbReference type="GO" id="GO:0000155">
    <property type="term" value="F:phosphorelay sensor kinase activity"/>
    <property type="evidence" value="ECO:0007669"/>
    <property type="project" value="InterPro"/>
</dbReference>
<dbReference type="PATRIC" id="fig|768706.3.peg.2840"/>
<feature type="domain" description="HD" evidence="10">
    <location>
        <begin position="550"/>
        <end position="665"/>
    </location>
</feature>
<feature type="domain" description="PAC" evidence="8">
    <location>
        <begin position="321"/>
        <end position="371"/>
    </location>
</feature>
<dbReference type="InterPro" id="IPR000014">
    <property type="entry name" value="PAS"/>
</dbReference>
<keyword evidence="6" id="KW-0175">Coiled coil</keyword>
<proteinExistence type="predicted"/>
<dbReference type="SMART" id="SM00267">
    <property type="entry name" value="GGDEF"/>
    <property type="match status" value="1"/>
</dbReference>
<feature type="transmembrane region" description="Helical" evidence="7">
    <location>
        <begin position="69"/>
        <end position="93"/>
    </location>
</feature>
<evidence type="ECO:0000313" key="12">
    <source>
        <dbReference type="EMBL" id="AET68366.1"/>
    </source>
</evidence>
<dbReference type="Gene3D" id="1.10.3210.10">
    <property type="entry name" value="Hypothetical protein af1432"/>
    <property type="match status" value="1"/>
</dbReference>
<dbReference type="InterPro" id="IPR043128">
    <property type="entry name" value="Rev_trsase/Diguanyl_cyclase"/>
</dbReference>
<evidence type="ECO:0000256" key="5">
    <source>
        <dbReference type="ARBA" id="ARBA00023136"/>
    </source>
</evidence>
<dbReference type="InterPro" id="IPR003607">
    <property type="entry name" value="HD/PDEase_dom"/>
</dbReference>
<evidence type="ECO:0000256" key="2">
    <source>
        <dbReference type="ARBA" id="ARBA00022475"/>
    </source>
</evidence>
<comment type="subcellular location">
    <subcellularLocation>
        <location evidence="1">Cell membrane</location>
        <topology evidence="1">Multi-pass membrane protein</topology>
    </subcellularLocation>
</comment>
<feature type="transmembrane region" description="Helical" evidence="7">
    <location>
        <begin position="99"/>
        <end position="115"/>
    </location>
</feature>
<keyword evidence="5 7" id="KW-0472">Membrane</keyword>
<dbReference type="GO" id="GO:0071555">
    <property type="term" value="P:cell wall organization"/>
    <property type="evidence" value="ECO:0007669"/>
    <property type="project" value="InterPro"/>
</dbReference>
<dbReference type="Gene3D" id="3.30.70.270">
    <property type="match status" value="1"/>
</dbReference>
<dbReference type="eggNOG" id="COG2206">
    <property type="taxonomic scope" value="Bacteria"/>
</dbReference>
<dbReference type="Pfam" id="PF00990">
    <property type="entry name" value="GGDEF"/>
    <property type="match status" value="1"/>
</dbReference>
<evidence type="ECO:0000256" key="6">
    <source>
        <dbReference type="SAM" id="Coils"/>
    </source>
</evidence>
<dbReference type="SUPFAM" id="SSF55073">
    <property type="entry name" value="Nucleotide cyclase"/>
    <property type="match status" value="1"/>
</dbReference>
<feature type="domain" description="GGDEF" evidence="9">
    <location>
        <begin position="400"/>
        <end position="535"/>
    </location>
</feature>
<dbReference type="InterPro" id="IPR035965">
    <property type="entry name" value="PAS-like_dom_sf"/>
</dbReference>
<evidence type="ECO:0000259" key="8">
    <source>
        <dbReference type="PROSITE" id="PS50113"/>
    </source>
</evidence>